<evidence type="ECO:0000313" key="2">
    <source>
        <dbReference type="EMBL" id="KAK0740765.1"/>
    </source>
</evidence>
<accession>A0AA40EK89</accession>
<sequence>MISLFQRRNITFALLGGWAVFLRGGTRTTEDVDFTAASTMNLLKEAMLPEQRLCSPQIHGATSIQVFVHTGGPWDPSVPHVLPYTVSVDIIIGGRR</sequence>
<keyword evidence="3" id="KW-1185">Reference proteome</keyword>
<name>A0AA40EK89_9PEZI</name>
<reference evidence="2" key="1">
    <citation type="submission" date="2023-06" db="EMBL/GenBank/DDBJ databases">
        <title>Genome-scale phylogeny and comparative genomics of the fungal order Sordariales.</title>
        <authorList>
            <consortium name="Lawrence Berkeley National Laboratory"/>
            <person name="Hensen N."/>
            <person name="Bonometti L."/>
            <person name="Westerberg I."/>
            <person name="Brannstrom I.O."/>
            <person name="Guillou S."/>
            <person name="Cros-Aarteil S."/>
            <person name="Calhoun S."/>
            <person name="Haridas S."/>
            <person name="Kuo A."/>
            <person name="Mondo S."/>
            <person name="Pangilinan J."/>
            <person name="Riley R."/>
            <person name="LaButti K."/>
            <person name="Andreopoulos B."/>
            <person name="Lipzen A."/>
            <person name="Chen C."/>
            <person name="Yanf M."/>
            <person name="Daum C."/>
            <person name="Ng V."/>
            <person name="Clum A."/>
            <person name="Steindorff A."/>
            <person name="Ohm R."/>
            <person name="Martin F."/>
            <person name="Silar P."/>
            <person name="Natvig D."/>
            <person name="Lalanne C."/>
            <person name="Gautier V."/>
            <person name="Ament-velasquez S.L."/>
            <person name="Kruys A."/>
            <person name="Hutchinson M.I."/>
            <person name="Powell A.J."/>
            <person name="Barry K."/>
            <person name="Miller A.N."/>
            <person name="Grigoriev I.V."/>
            <person name="Debuchy R."/>
            <person name="Gladieux P."/>
            <person name="Thoren M.H."/>
            <person name="Johannesson H."/>
        </authorList>
    </citation>
    <scope>NUCLEOTIDE SEQUENCE</scope>
    <source>
        <strain evidence="2">SMH3187-1</strain>
    </source>
</reference>
<dbReference type="InterPro" id="IPR043519">
    <property type="entry name" value="NT_sf"/>
</dbReference>
<feature type="chain" id="PRO_5041369539" evidence="1">
    <location>
        <begin position="29"/>
        <end position="96"/>
    </location>
</feature>
<feature type="signal peptide" evidence="1">
    <location>
        <begin position="1"/>
        <end position="28"/>
    </location>
</feature>
<proteinExistence type="predicted"/>
<evidence type="ECO:0000313" key="3">
    <source>
        <dbReference type="Proteomes" id="UP001172155"/>
    </source>
</evidence>
<evidence type="ECO:0000256" key="1">
    <source>
        <dbReference type="SAM" id="SignalP"/>
    </source>
</evidence>
<gene>
    <name evidence="2" type="ORF">B0T18DRAFT_215834</name>
</gene>
<protein>
    <submittedName>
        <fullName evidence="2">Uncharacterized protein</fullName>
    </submittedName>
</protein>
<dbReference type="Proteomes" id="UP001172155">
    <property type="component" value="Unassembled WGS sequence"/>
</dbReference>
<dbReference type="SUPFAM" id="SSF81301">
    <property type="entry name" value="Nucleotidyltransferase"/>
    <property type="match status" value="1"/>
</dbReference>
<comment type="caution">
    <text evidence="2">The sequence shown here is derived from an EMBL/GenBank/DDBJ whole genome shotgun (WGS) entry which is preliminary data.</text>
</comment>
<keyword evidence="1" id="KW-0732">Signal</keyword>
<dbReference type="AlphaFoldDB" id="A0AA40EK89"/>
<organism evidence="2 3">
    <name type="scientific">Schizothecium vesticola</name>
    <dbReference type="NCBI Taxonomy" id="314040"/>
    <lineage>
        <taxon>Eukaryota</taxon>
        <taxon>Fungi</taxon>
        <taxon>Dikarya</taxon>
        <taxon>Ascomycota</taxon>
        <taxon>Pezizomycotina</taxon>
        <taxon>Sordariomycetes</taxon>
        <taxon>Sordariomycetidae</taxon>
        <taxon>Sordariales</taxon>
        <taxon>Schizotheciaceae</taxon>
        <taxon>Schizothecium</taxon>
    </lineage>
</organism>
<dbReference type="Gene3D" id="3.30.460.40">
    <property type="match status" value="1"/>
</dbReference>
<dbReference type="EMBL" id="JAUKUD010000006">
    <property type="protein sequence ID" value="KAK0740765.1"/>
    <property type="molecule type" value="Genomic_DNA"/>
</dbReference>